<dbReference type="InterPro" id="IPR014752">
    <property type="entry name" value="Arrestin-like_C"/>
</dbReference>
<dbReference type="Gene3D" id="2.60.40.640">
    <property type="match status" value="1"/>
</dbReference>
<protein>
    <recommendedName>
        <fullName evidence="4">Arrestin-like N-terminal domain-containing protein</fullName>
    </recommendedName>
</protein>
<evidence type="ECO:0008006" key="4">
    <source>
        <dbReference type="Google" id="ProtNLM"/>
    </source>
</evidence>
<evidence type="ECO:0000313" key="3">
    <source>
        <dbReference type="Proteomes" id="UP000815677"/>
    </source>
</evidence>
<keyword evidence="3" id="KW-1185">Reference proteome</keyword>
<accession>A0ABQ0MB69</accession>
<sequence>MATQVPPAYEAEDTQLSLPEHDLPAYDGPAPASDTAAAARTAARVATRAFTYQLKHHTLSASADNAHRWWAQLTLNGNDKLSSATEPTILQGTPVSGSVQLDLQSLSAGTDSVHAVHLTVRGQTQGGNPDGIGIPAVFLEIKKELWTRNAGTAGENPGPQGEQSLPFAIDLPSEIIKQGKAYPLPASFGTELGYFTVEYHVELRVVRSMFHLGSDKLHAKFKYFALTTAAAPSPLRALAYQENSPLLGPDADPDGWASKVFSIKGRAFASRDVDIQVKISLAKPFSYTRATSIPVAMSIESTDAEVVDLLSAPRAPILILECTTQQNALNYHTTSEVAGQAVWWTVPGQPKGHLMGEIHLKSSLYPSTDFAPYGFRVLYSLVFFPFQAPGFKQTGEIEPIKGSRQVVDITTSFASGPRPKTYSHVPLATEASAKNEAVAAYYCIA</sequence>
<evidence type="ECO:0000256" key="1">
    <source>
        <dbReference type="SAM" id="MobiDB-lite"/>
    </source>
</evidence>
<dbReference type="Proteomes" id="UP000815677">
    <property type="component" value="Unassembled WGS sequence"/>
</dbReference>
<feature type="region of interest" description="Disordered" evidence="1">
    <location>
        <begin position="1"/>
        <end position="33"/>
    </location>
</feature>
<reference evidence="2" key="1">
    <citation type="submission" date="2014-09" db="EMBL/GenBank/DDBJ databases">
        <title>Genome sequence of the luminous mushroom Mycena chlorophos for searching fungal bioluminescence genes.</title>
        <authorList>
            <person name="Tanaka Y."/>
            <person name="Kasuga D."/>
            <person name="Oba Y."/>
            <person name="Hase S."/>
            <person name="Sato K."/>
            <person name="Oba Y."/>
            <person name="Sakakibara Y."/>
        </authorList>
    </citation>
    <scope>NUCLEOTIDE SEQUENCE</scope>
</reference>
<evidence type="ECO:0000313" key="2">
    <source>
        <dbReference type="EMBL" id="GAT60473.1"/>
    </source>
</evidence>
<gene>
    <name evidence="2" type="ORF">MCHLO_16607</name>
</gene>
<name>A0ABQ0MB69_MYCCL</name>
<dbReference type="EMBL" id="DF849951">
    <property type="protein sequence ID" value="GAT60473.1"/>
    <property type="molecule type" value="Genomic_DNA"/>
</dbReference>
<proteinExistence type="predicted"/>
<organism evidence="2 3">
    <name type="scientific">Mycena chlorophos</name>
    <name type="common">Agaric fungus</name>
    <name type="synonym">Agaricus chlorophos</name>
    <dbReference type="NCBI Taxonomy" id="658473"/>
    <lineage>
        <taxon>Eukaryota</taxon>
        <taxon>Fungi</taxon>
        <taxon>Dikarya</taxon>
        <taxon>Basidiomycota</taxon>
        <taxon>Agaricomycotina</taxon>
        <taxon>Agaricomycetes</taxon>
        <taxon>Agaricomycetidae</taxon>
        <taxon>Agaricales</taxon>
        <taxon>Marasmiineae</taxon>
        <taxon>Mycenaceae</taxon>
        <taxon>Mycena</taxon>
    </lineage>
</organism>